<evidence type="ECO:0000256" key="8">
    <source>
        <dbReference type="ARBA" id="ARBA00023134"/>
    </source>
</evidence>
<dbReference type="UniPathway" id="UPA00344"/>
<dbReference type="SFLD" id="SFLDG01067">
    <property type="entry name" value="SPASM/twitch_domain_containing"/>
    <property type="match status" value="1"/>
</dbReference>
<keyword evidence="6 12" id="KW-0408">Iron</keyword>
<keyword evidence="7 12" id="KW-0411">Iron-sulfur</keyword>
<evidence type="ECO:0000256" key="5">
    <source>
        <dbReference type="ARBA" id="ARBA00022741"/>
    </source>
</evidence>
<dbReference type="SFLD" id="SFLDS00029">
    <property type="entry name" value="Radical_SAM"/>
    <property type="match status" value="1"/>
</dbReference>
<keyword evidence="10 12" id="KW-0456">Lyase</keyword>
<feature type="binding site" evidence="12">
    <location>
        <position position="18"/>
    </location>
    <ligand>
        <name>GTP</name>
        <dbReference type="ChEBI" id="CHEBI:37565"/>
    </ligand>
</feature>
<evidence type="ECO:0000313" key="14">
    <source>
        <dbReference type="EMBL" id="OGI50445.1"/>
    </source>
</evidence>
<dbReference type="InterPro" id="IPR013483">
    <property type="entry name" value="MoaA"/>
</dbReference>
<dbReference type="GO" id="GO:0051539">
    <property type="term" value="F:4 iron, 4 sulfur cluster binding"/>
    <property type="evidence" value="ECO:0007669"/>
    <property type="project" value="UniProtKB-UniRule"/>
</dbReference>
<dbReference type="PANTHER" id="PTHR22960">
    <property type="entry name" value="MOLYBDOPTERIN COFACTOR SYNTHESIS PROTEIN A"/>
    <property type="match status" value="1"/>
</dbReference>
<feature type="binding site" evidence="12">
    <location>
        <position position="67"/>
    </location>
    <ligand>
        <name>GTP</name>
        <dbReference type="ChEBI" id="CHEBI:37565"/>
    </ligand>
</feature>
<feature type="binding site" evidence="12">
    <location>
        <position position="193"/>
    </location>
    <ligand>
        <name>S-adenosyl-L-methionine</name>
        <dbReference type="ChEBI" id="CHEBI:59789"/>
    </ligand>
</feature>
<dbReference type="PANTHER" id="PTHR22960:SF0">
    <property type="entry name" value="MOLYBDENUM COFACTOR BIOSYNTHESIS PROTEIN 1"/>
    <property type="match status" value="1"/>
</dbReference>
<feature type="binding site" evidence="12">
    <location>
        <position position="71"/>
    </location>
    <ligand>
        <name>S-adenosyl-L-methionine</name>
        <dbReference type="ChEBI" id="CHEBI:59789"/>
    </ligand>
</feature>
<dbReference type="GO" id="GO:0006777">
    <property type="term" value="P:Mo-molybdopterin cofactor biosynthetic process"/>
    <property type="evidence" value="ECO:0007669"/>
    <property type="project" value="UniProtKB-UniRule"/>
</dbReference>
<evidence type="ECO:0000256" key="12">
    <source>
        <dbReference type="HAMAP-Rule" id="MF_01225"/>
    </source>
</evidence>
<dbReference type="SMART" id="SM00729">
    <property type="entry name" value="Elp3"/>
    <property type="match status" value="1"/>
</dbReference>
<evidence type="ECO:0000256" key="10">
    <source>
        <dbReference type="ARBA" id="ARBA00023239"/>
    </source>
</evidence>
<keyword evidence="8 12" id="KW-0342">GTP-binding</keyword>
<proteinExistence type="inferred from homology"/>
<dbReference type="PROSITE" id="PS51918">
    <property type="entry name" value="RADICAL_SAM"/>
    <property type="match status" value="1"/>
</dbReference>
<dbReference type="GO" id="GO:0061798">
    <property type="term" value="F:GTP 3',8'-cyclase activity"/>
    <property type="evidence" value="ECO:0007669"/>
    <property type="project" value="UniProtKB-UniRule"/>
</dbReference>
<dbReference type="GO" id="GO:1904047">
    <property type="term" value="F:S-adenosyl-L-methionine binding"/>
    <property type="evidence" value="ECO:0007669"/>
    <property type="project" value="UniProtKB-UniRule"/>
</dbReference>
<dbReference type="GO" id="GO:0046872">
    <property type="term" value="F:metal ion binding"/>
    <property type="evidence" value="ECO:0007669"/>
    <property type="project" value="UniProtKB-KW"/>
</dbReference>
<evidence type="ECO:0000259" key="13">
    <source>
        <dbReference type="PROSITE" id="PS51918"/>
    </source>
</evidence>
<feature type="binding site" evidence="12">
    <location>
        <position position="159"/>
    </location>
    <ligand>
        <name>GTP</name>
        <dbReference type="ChEBI" id="CHEBI:37565"/>
    </ligand>
</feature>
<evidence type="ECO:0000256" key="9">
    <source>
        <dbReference type="ARBA" id="ARBA00023150"/>
    </source>
</evidence>
<keyword evidence="3 12" id="KW-0949">S-adenosyl-L-methionine</keyword>
<dbReference type="STRING" id="1817768.A3A87_09590"/>
<gene>
    <name evidence="12" type="primary">moaA</name>
    <name evidence="14" type="ORF">A3A87_09590</name>
</gene>
<dbReference type="InterPro" id="IPR010505">
    <property type="entry name" value="MoaA_twitch"/>
</dbReference>
<keyword evidence="9 12" id="KW-0501">Molybdenum cofactor biosynthesis</keyword>
<feature type="binding site" evidence="12">
    <location>
        <position position="29"/>
    </location>
    <ligand>
        <name>[4Fe-4S] cluster</name>
        <dbReference type="ChEBI" id="CHEBI:49883"/>
        <label>1</label>
        <note>4Fe-4S-S-AdoMet</note>
    </ligand>
</feature>
<comment type="similarity">
    <text evidence="12">Belongs to the radical SAM superfamily. MoaA family.</text>
</comment>
<comment type="subunit">
    <text evidence="12">Monomer and homodimer.</text>
</comment>
<dbReference type="InterPro" id="IPR058240">
    <property type="entry name" value="rSAM_sf"/>
</dbReference>
<comment type="catalytic activity">
    <reaction evidence="11 12">
        <text>GTP + AH2 + S-adenosyl-L-methionine = (8S)-3',8-cyclo-7,8-dihydroguanosine 5'-triphosphate + 5'-deoxyadenosine + L-methionine + A + H(+)</text>
        <dbReference type="Rhea" id="RHEA:49576"/>
        <dbReference type="ChEBI" id="CHEBI:13193"/>
        <dbReference type="ChEBI" id="CHEBI:15378"/>
        <dbReference type="ChEBI" id="CHEBI:17319"/>
        <dbReference type="ChEBI" id="CHEBI:17499"/>
        <dbReference type="ChEBI" id="CHEBI:37565"/>
        <dbReference type="ChEBI" id="CHEBI:57844"/>
        <dbReference type="ChEBI" id="CHEBI:59789"/>
        <dbReference type="ChEBI" id="CHEBI:131766"/>
        <dbReference type="EC" id="4.1.99.22"/>
    </reaction>
</comment>
<keyword evidence="4 12" id="KW-0479">Metal-binding</keyword>
<evidence type="ECO:0000256" key="11">
    <source>
        <dbReference type="ARBA" id="ARBA00048697"/>
    </source>
</evidence>
<evidence type="ECO:0000256" key="4">
    <source>
        <dbReference type="ARBA" id="ARBA00022723"/>
    </source>
</evidence>
<feature type="binding site" evidence="12">
    <location>
        <position position="257"/>
    </location>
    <ligand>
        <name>[4Fe-4S] cluster</name>
        <dbReference type="ChEBI" id="CHEBI:49883"/>
        <label>2</label>
        <note>4Fe-4S-substrate</note>
    </ligand>
</feature>
<evidence type="ECO:0000256" key="6">
    <source>
        <dbReference type="ARBA" id="ARBA00023004"/>
    </source>
</evidence>
<feature type="binding site" evidence="12">
    <location>
        <position position="25"/>
    </location>
    <ligand>
        <name>[4Fe-4S] cluster</name>
        <dbReference type="ChEBI" id="CHEBI:49883"/>
        <label>1</label>
        <note>4Fe-4S-S-AdoMet</note>
    </ligand>
</feature>
<organism evidence="14 15">
    <name type="scientific">Candidatus Muproteobacteria bacterium RIFCSPLOWO2_01_FULL_60_18</name>
    <dbReference type="NCBI Taxonomy" id="1817768"/>
    <lineage>
        <taxon>Bacteria</taxon>
        <taxon>Pseudomonadati</taxon>
        <taxon>Pseudomonadota</taxon>
        <taxon>Candidatus Muproteobacteria</taxon>
    </lineage>
</organism>
<feature type="binding site" evidence="12">
    <location>
        <position position="31"/>
    </location>
    <ligand>
        <name>S-adenosyl-L-methionine</name>
        <dbReference type="ChEBI" id="CHEBI:59789"/>
    </ligand>
</feature>
<reference evidence="14 15" key="1">
    <citation type="journal article" date="2016" name="Nat. Commun.">
        <title>Thousands of microbial genomes shed light on interconnected biogeochemical processes in an aquifer system.</title>
        <authorList>
            <person name="Anantharaman K."/>
            <person name="Brown C.T."/>
            <person name="Hug L.A."/>
            <person name="Sharon I."/>
            <person name="Castelle C.J."/>
            <person name="Probst A.J."/>
            <person name="Thomas B.C."/>
            <person name="Singh A."/>
            <person name="Wilkins M.J."/>
            <person name="Karaoz U."/>
            <person name="Brodie E.L."/>
            <person name="Williams K.H."/>
            <person name="Hubbard S.S."/>
            <person name="Banfield J.F."/>
        </authorList>
    </citation>
    <scope>NUCLEOTIDE SEQUENCE [LARGE SCALE GENOMIC DNA]</scope>
</reference>
<feature type="binding site" evidence="12">
    <location>
        <position position="122"/>
    </location>
    <ligand>
        <name>S-adenosyl-L-methionine</name>
        <dbReference type="ChEBI" id="CHEBI:59789"/>
    </ligand>
</feature>
<dbReference type="NCBIfam" id="TIGR02666">
    <property type="entry name" value="moaA"/>
    <property type="match status" value="1"/>
</dbReference>
<dbReference type="InterPro" id="IPR006638">
    <property type="entry name" value="Elp3/MiaA/NifB-like_rSAM"/>
</dbReference>
<dbReference type="Pfam" id="PF04055">
    <property type="entry name" value="Radical_SAM"/>
    <property type="match status" value="1"/>
</dbReference>
<keyword evidence="2 12" id="KW-0004">4Fe-4S</keyword>
<dbReference type="Pfam" id="PF06463">
    <property type="entry name" value="Mob_synth_C"/>
    <property type="match status" value="1"/>
</dbReference>
<dbReference type="CDD" id="cd01335">
    <property type="entry name" value="Radical_SAM"/>
    <property type="match status" value="1"/>
</dbReference>
<dbReference type="AlphaFoldDB" id="A0A1F6TZ74"/>
<dbReference type="GO" id="GO:0005525">
    <property type="term" value="F:GTP binding"/>
    <property type="evidence" value="ECO:0007669"/>
    <property type="project" value="UniProtKB-UniRule"/>
</dbReference>
<feature type="binding site" evidence="12">
    <location>
        <position position="260"/>
    </location>
    <ligand>
        <name>[4Fe-4S] cluster</name>
        <dbReference type="ChEBI" id="CHEBI:49883"/>
        <label>2</label>
        <note>4Fe-4S-substrate</note>
    </ligand>
</feature>
<evidence type="ECO:0000256" key="3">
    <source>
        <dbReference type="ARBA" id="ARBA00022691"/>
    </source>
</evidence>
<dbReference type="Proteomes" id="UP000179037">
    <property type="component" value="Unassembled WGS sequence"/>
</dbReference>
<dbReference type="Gene3D" id="3.20.20.70">
    <property type="entry name" value="Aldolase class I"/>
    <property type="match status" value="1"/>
</dbReference>
<evidence type="ECO:0000313" key="15">
    <source>
        <dbReference type="Proteomes" id="UP000179037"/>
    </source>
</evidence>
<comment type="caution">
    <text evidence="14">The sequence shown here is derived from an EMBL/GenBank/DDBJ whole genome shotgun (WGS) entry which is preliminary data.</text>
</comment>
<evidence type="ECO:0000256" key="1">
    <source>
        <dbReference type="ARBA" id="ARBA00012167"/>
    </source>
</evidence>
<keyword evidence="5 12" id="KW-0547">Nucleotide-binding</keyword>
<dbReference type="HAMAP" id="MF_01225_B">
    <property type="entry name" value="MoaA_B"/>
    <property type="match status" value="1"/>
</dbReference>
<dbReference type="EMBL" id="MFTC01000069">
    <property type="protein sequence ID" value="OGI50445.1"/>
    <property type="molecule type" value="Genomic_DNA"/>
</dbReference>
<dbReference type="InterPro" id="IPR000385">
    <property type="entry name" value="MoaA_NifB_PqqE_Fe-S-bd_CS"/>
</dbReference>
<accession>A0A1F6TZ74</accession>
<feature type="binding site" evidence="12">
    <location>
        <position position="274"/>
    </location>
    <ligand>
        <name>[4Fe-4S] cluster</name>
        <dbReference type="ChEBI" id="CHEBI:49883"/>
        <label>2</label>
        <note>4Fe-4S-substrate</note>
    </ligand>
</feature>
<comment type="function">
    <text evidence="12">Catalyzes the cyclization of GTP to (8S)-3',8-cyclo-7,8-dihydroguanosine 5'-triphosphate.</text>
</comment>
<feature type="binding site" evidence="12">
    <location>
        <position position="32"/>
    </location>
    <ligand>
        <name>[4Fe-4S] cluster</name>
        <dbReference type="ChEBI" id="CHEBI:49883"/>
        <label>1</label>
        <note>4Fe-4S-S-AdoMet</note>
    </ligand>
</feature>
<feature type="binding site" evidence="12">
    <location>
        <position position="98"/>
    </location>
    <ligand>
        <name>GTP</name>
        <dbReference type="ChEBI" id="CHEBI:37565"/>
    </ligand>
</feature>
<dbReference type="SFLD" id="SFLDG01383">
    <property type="entry name" value="cyclic_pyranopterin_phosphate"/>
    <property type="match status" value="1"/>
</dbReference>
<dbReference type="PROSITE" id="PS01305">
    <property type="entry name" value="MOAA_NIFB_PQQE"/>
    <property type="match status" value="1"/>
</dbReference>
<dbReference type="SFLD" id="SFLDG01386">
    <property type="entry name" value="main_SPASM_domain-containing"/>
    <property type="match status" value="1"/>
</dbReference>
<feature type="binding site" evidence="12">
    <location>
        <begin position="262"/>
        <end position="264"/>
    </location>
    <ligand>
        <name>GTP</name>
        <dbReference type="ChEBI" id="CHEBI:37565"/>
    </ligand>
</feature>
<feature type="domain" description="Radical SAM core" evidence="13">
    <location>
        <begin position="9"/>
        <end position="234"/>
    </location>
</feature>
<protein>
    <recommendedName>
        <fullName evidence="1 12">GTP 3',8-cyclase</fullName>
        <ecNumber evidence="1 12">4.1.99.22</ecNumber>
    </recommendedName>
    <alternativeName>
        <fullName evidence="12">Molybdenum cofactor biosynthesis protein A</fullName>
    </alternativeName>
</protein>
<dbReference type="InterPro" id="IPR040064">
    <property type="entry name" value="MoaA-like"/>
</dbReference>
<evidence type="ECO:0000256" key="7">
    <source>
        <dbReference type="ARBA" id="ARBA00023014"/>
    </source>
</evidence>
<dbReference type="GO" id="GO:0061799">
    <property type="term" value="F:cyclic pyranopterin monophosphate synthase activity"/>
    <property type="evidence" value="ECO:0007669"/>
    <property type="project" value="TreeGrafter"/>
</dbReference>
<comment type="cofactor">
    <cofactor evidence="12">
        <name>[4Fe-4S] cluster</name>
        <dbReference type="ChEBI" id="CHEBI:49883"/>
    </cofactor>
    <text evidence="12">Binds 2 [4Fe-4S] clusters. Binds 1 [4Fe-4S] cluster coordinated with 3 cysteines and an exchangeable S-adenosyl-L-methionine and 1 [4Fe-4S] cluster coordinated with 3 cysteines and the GTP-derived substrate.</text>
</comment>
<dbReference type="SUPFAM" id="SSF102114">
    <property type="entry name" value="Radical SAM enzymes"/>
    <property type="match status" value="1"/>
</dbReference>
<sequence length="331" mass="37635">MTPIRLQDRFGRRITYLRLSVTDRCDLRCVYCMSERMTFLPRERLLTLEELLEVSGAFVELGVNKIRVTGGEPLVRRNVLWLLRELAKLPGLRELALTTNGTQLERYADELRAAGVRRINISLDSLQPERFRRLTRVGDLGKVLRGIEAARHAGFERIKINAVILKNRNHDEVADLAEFAAAGGMDISFIEEMPLGWITEHDRLESYYSSDEIRRDLSRRFTLLPTPEKTGGPSRYHRIAGADTRVGFISPHSHNFCGDCNRVRVTAEGRLLLCLGQEHSVDLRQVLRDFPGDRERLRVAIAQAMTIKPKGHDFNLAAPPAIVRFMNHTGG</sequence>
<name>A0A1F6TZ74_9PROT</name>
<dbReference type="InterPro" id="IPR007197">
    <property type="entry name" value="rSAM"/>
</dbReference>
<dbReference type="CDD" id="cd21117">
    <property type="entry name" value="Twitch_MoaA"/>
    <property type="match status" value="1"/>
</dbReference>
<comment type="pathway">
    <text evidence="12">Cofactor biosynthesis; molybdopterin biosynthesis.</text>
</comment>
<evidence type="ECO:0000256" key="2">
    <source>
        <dbReference type="ARBA" id="ARBA00022485"/>
    </source>
</evidence>
<dbReference type="EC" id="4.1.99.22" evidence="1 12"/>
<dbReference type="InterPro" id="IPR050105">
    <property type="entry name" value="MoCo_biosynth_MoaA/MoaC"/>
</dbReference>
<dbReference type="InterPro" id="IPR013785">
    <property type="entry name" value="Aldolase_TIM"/>
</dbReference>